<sequence>MNLYPHVAWFEWILALLLPAGLIMTQSVLLVFAISVSLSLNLVAGVLLFRSKRNDSAQTAALEGQKSVSVPKSSLLLDSEALMVEETPSPLVEAEIYFVYGRRDDAEAVLASALRQGQISPDEVIRLRDKMAAKRRFEVPFVS</sequence>
<feature type="transmembrane region" description="Helical" evidence="1">
    <location>
        <begin position="7"/>
        <end position="24"/>
    </location>
</feature>
<organism evidence="2">
    <name type="scientific">Dechloromonas aromatica (strain RCB)</name>
    <dbReference type="NCBI Taxonomy" id="159087"/>
    <lineage>
        <taxon>Bacteria</taxon>
        <taxon>Pseudomonadati</taxon>
        <taxon>Pseudomonadota</taxon>
        <taxon>Betaproteobacteria</taxon>
        <taxon>Rhodocyclales</taxon>
        <taxon>Azonexaceae</taxon>
        <taxon>Dechloromonas</taxon>
    </lineage>
</organism>
<keyword evidence="1" id="KW-1133">Transmembrane helix</keyword>
<dbReference type="KEGG" id="dar:Daro_2482"/>
<keyword evidence="1" id="KW-0472">Membrane</keyword>
<dbReference type="HOGENOM" id="CLU_1802948_0_0_4"/>
<proteinExistence type="predicted"/>
<feature type="transmembrane region" description="Helical" evidence="1">
    <location>
        <begin position="30"/>
        <end position="49"/>
    </location>
</feature>
<name>Q47D64_DECAR</name>
<accession>Q47D64</accession>
<dbReference type="EMBL" id="CP000089">
    <property type="protein sequence ID" value="AAZ47217.1"/>
    <property type="molecule type" value="Genomic_DNA"/>
</dbReference>
<reference evidence="2" key="1">
    <citation type="submission" date="2005-08" db="EMBL/GenBank/DDBJ databases">
        <title>Complete sequence of Dechloromonas aromatica RCB.</title>
        <authorList>
            <person name="Salinero K.K."/>
            <person name="Copeland A."/>
            <person name="Lucas S."/>
            <person name="Lapidus A."/>
            <person name="Barry K."/>
            <person name="Detter J.C."/>
            <person name="Glavina T."/>
            <person name="Hammon N."/>
            <person name="Israni S."/>
            <person name="Pitluck S."/>
            <person name="Di Bartolo G."/>
            <person name="Trong S."/>
            <person name="Schmutz J."/>
            <person name="Larimer F."/>
            <person name="Land M."/>
            <person name="Ivanova N."/>
            <person name="Richardson P."/>
        </authorList>
    </citation>
    <scope>NUCLEOTIDE SEQUENCE</scope>
    <source>
        <strain evidence="2">RCB</strain>
    </source>
</reference>
<protein>
    <recommendedName>
        <fullName evidence="3">Transmembrane protein</fullName>
    </recommendedName>
</protein>
<keyword evidence="1" id="KW-0812">Transmembrane</keyword>
<dbReference type="AlphaFoldDB" id="Q47D64"/>
<evidence type="ECO:0000313" key="2">
    <source>
        <dbReference type="EMBL" id="AAZ47217.1"/>
    </source>
</evidence>
<gene>
    <name evidence="2" type="ordered locus">Daro_2482</name>
</gene>
<evidence type="ECO:0000256" key="1">
    <source>
        <dbReference type="SAM" id="Phobius"/>
    </source>
</evidence>
<evidence type="ECO:0008006" key="3">
    <source>
        <dbReference type="Google" id="ProtNLM"/>
    </source>
</evidence>
<dbReference type="STRING" id="159087.Daro_2482"/>